<dbReference type="SUPFAM" id="SSF55248">
    <property type="entry name" value="PCD-like"/>
    <property type="match status" value="1"/>
</dbReference>
<sequence length="112" mass="12724">MATVCDLTNKQCKPCEGGVPPLSQDEAKNLLRQLDGWELNEQRIGKTFEFKNYYQVLAFVNAVAWMTHREDHHPDMTVGYNKCRVEYSTHAIGGLSENDFICAAKVDALFKL</sequence>
<organism evidence="5">
    <name type="scientific">mine drainage metagenome</name>
    <dbReference type="NCBI Taxonomy" id="410659"/>
    <lineage>
        <taxon>unclassified sequences</taxon>
        <taxon>metagenomes</taxon>
        <taxon>ecological metagenomes</taxon>
    </lineage>
</organism>
<proteinExistence type="inferred from homology"/>
<dbReference type="EMBL" id="MLJW01000013">
    <property type="protein sequence ID" value="OIR13903.1"/>
    <property type="molecule type" value="Genomic_DNA"/>
</dbReference>
<dbReference type="Pfam" id="PF01329">
    <property type="entry name" value="Pterin_4a"/>
    <property type="match status" value="1"/>
</dbReference>
<comment type="caution">
    <text evidence="5">The sequence shown here is derived from an EMBL/GenBank/DDBJ whole genome shotgun (WGS) entry which is preliminary data.</text>
</comment>
<name>A0A1J5SZF7_9ZZZZ</name>
<comment type="catalytic activity">
    <reaction evidence="1">
        <text>(4aS,6R)-4a-hydroxy-L-erythro-5,6,7,8-tetrahydrobiopterin = (6R)-L-erythro-6,7-dihydrobiopterin + H2O</text>
        <dbReference type="Rhea" id="RHEA:11920"/>
        <dbReference type="ChEBI" id="CHEBI:15377"/>
        <dbReference type="ChEBI" id="CHEBI:15642"/>
        <dbReference type="ChEBI" id="CHEBI:43120"/>
        <dbReference type="EC" id="4.2.1.96"/>
    </reaction>
</comment>
<dbReference type="AlphaFoldDB" id="A0A1J5SZF7"/>
<comment type="similarity">
    <text evidence="2">Belongs to the pterin-4-alpha-carbinolamine dehydratase family.</text>
</comment>
<dbReference type="InterPro" id="IPR036428">
    <property type="entry name" value="PCD_sf"/>
</dbReference>
<protein>
    <recommendedName>
        <fullName evidence="3">4a-hydroxytetrahydrobiopterin dehydratase</fullName>
        <ecNumber evidence="3">4.2.1.96</ecNumber>
    </recommendedName>
</protein>
<dbReference type="NCBIfam" id="NF002019">
    <property type="entry name" value="PRK00823.1-4"/>
    <property type="match status" value="1"/>
</dbReference>
<dbReference type="GO" id="GO:0008124">
    <property type="term" value="F:4-alpha-hydroxytetrahydrobiopterin dehydratase activity"/>
    <property type="evidence" value="ECO:0007669"/>
    <property type="project" value="UniProtKB-EC"/>
</dbReference>
<dbReference type="PANTHER" id="PTHR12599">
    <property type="entry name" value="PTERIN-4-ALPHA-CARBINOLAMINE DEHYDRATASE"/>
    <property type="match status" value="1"/>
</dbReference>
<evidence type="ECO:0000256" key="4">
    <source>
        <dbReference type="ARBA" id="ARBA00023239"/>
    </source>
</evidence>
<dbReference type="GO" id="GO:0006729">
    <property type="term" value="P:tetrahydrobiopterin biosynthetic process"/>
    <property type="evidence" value="ECO:0007669"/>
    <property type="project" value="InterPro"/>
</dbReference>
<keyword evidence="4 5" id="KW-0456">Lyase</keyword>
<dbReference type="CDD" id="cd00913">
    <property type="entry name" value="PCD_DCoH_subfamily_a"/>
    <property type="match status" value="1"/>
</dbReference>
<evidence type="ECO:0000313" key="5">
    <source>
        <dbReference type="EMBL" id="OIR13903.1"/>
    </source>
</evidence>
<dbReference type="HAMAP" id="MF_00434">
    <property type="entry name" value="Pterin_4_alpha"/>
    <property type="match status" value="1"/>
</dbReference>
<dbReference type="PANTHER" id="PTHR12599:SF0">
    <property type="entry name" value="PTERIN-4-ALPHA-CARBINOLAMINE DEHYDRATASE"/>
    <property type="match status" value="1"/>
</dbReference>
<evidence type="ECO:0000256" key="1">
    <source>
        <dbReference type="ARBA" id="ARBA00001554"/>
    </source>
</evidence>
<reference evidence="5" key="1">
    <citation type="submission" date="2016-10" db="EMBL/GenBank/DDBJ databases">
        <title>Sequence of Gallionella enrichment culture.</title>
        <authorList>
            <person name="Poehlein A."/>
            <person name="Muehling M."/>
            <person name="Daniel R."/>
        </authorList>
    </citation>
    <scope>NUCLEOTIDE SEQUENCE</scope>
</reference>
<dbReference type="EC" id="4.2.1.96" evidence="3"/>
<dbReference type="InterPro" id="IPR001533">
    <property type="entry name" value="Pterin_deHydtase"/>
</dbReference>
<evidence type="ECO:0000256" key="2">
    <source>
        <dbReference type="ARBA" id="ARBA00006472"/>
    </source>
</evidence>
<accession>A0A1J5SZF7</accession>
<evidence type="ECO:0000256" key="3">
    <source>
        <dbReference type="ARBA" id="ARBA00013252"/>
    </source>
</evidence>
<dbReference type="NCBIfam" id="NF002017">
    <property type="entry name" value="PRK00823.1-2"/>
    <property type="match status" value="1"/>
</dbReference>
<dbReference type="Gene3D" id="3.30.1360.20">
    <property type="entry name" value="Transcriptional coactivator/pterin dehydratase"/>
    <property type="match status" value="1"/>
</dbReference>
<gene>
    <name evidence="5" type="ORF">GALL_50390</name>
</gene>